<gene>
    <name evidence="1" type="ORF">D2L64_12635</name>
</gene>
<dbReference type="Proteomes" id="UP000283832">
    <property type="component" value="Unassembled WGS sequence"/>
</dbReference>
<organism evidence="1 2">
    <name type="scientific">Micromonospora radicis</name>
    <dbReference type="NCBI Taxonomy" id="1894971"/>
    <lineage>
        <taxon>Bacteria</taxon>
        <taxon>Bacillati</taxon>
        <taxon>Actinomycetota</taxon>
        <taxon>Actinomycetes</taxon>
        <taxon>Micromonosporales</taxon>
        <taxon>Micromonosporaceae</taxon>
        <taxon>Micromonospora</taxon>
    </lineage>
</organism>
<protein>
    <submittedName>
        <fullName evidence="1">Uncharacterized protein</fullName>
    </submittedName>
</protein>
<dbReference type="AlphaFoldDB" id="A0A418MVJ3"/>
<name>A0A418MVJ3_9ACTN</name>
<sequence>MTEPSPRPAARDSAAAVRDTELATFARRGIFASVTRARLPDHRRGQIATDDDPFGSAFVAAGRRPLRRTESIYVG</sequence>
<reference evidence="1 2" key="1">
    <citation type="submission" date="2018-08" db="EMBL/GenBank/DDBJ databases">
        <title>Jishengella sp. nov., isolated from a root of Azadirachta indica A. Juss. var. siamensis Valenton.</title>
        <authorList>
            <person name="Kuncharoen N."/>
            <person name="Tanasupawat S."/>
            <person name="Kudo T."/>
            <person name="Ohkuma M."/>
        </authorList>
    </citation>
    <scope>NUCLEOTIDE SEQUENCE [LARGE SCALE GENOMIC DNA]</scope>
    <source>
        <strain evidence="1 2">AZ1-13</strain>
    </source>
</reference>
<comment type="caution">
    <text evidence="1">The sequence shown here is derived from an EMBL/GenBank/DDBJ whole genome shotgun (WGS) entry which is preliminary data.</text>
</comment>
<proteinExistence type="predicted"/>
<evidence type="ECO:0000313" key="1">
    <source>
        <dbReference type="EMBL" id="RIV38498.1"/>
    </source>
</evidence>
<evidence type="ECO:0000313" key="2">
    <source>
        <dbReference type="Proteomes" id="UP000283832"/>
    </source>
</evidence>
<keyword evidence="2" id="KW-1185">Reference proteome</keyword>
<dbReference type="EMBL" id="QXEC01000010">
    <property type="protein sequence ID" value="RIV38498.1"/>
    <property type="molecule type" value="Genomic_DNA"/>
</dbReference>
<accession>A0A418MVJ3</accession>